<reference evidence="1 2" key="1">
    <citation type="submission" date="2017-08" db="EMBL/GenBank/DDBJ databases">
        <authorList>
            <person name="de Groot N.N."/>
        </authorList>
    </citation>
    <scope>NUCLEOTIDE SEQUENCE [LARGE SCALE GENOMIC DNA]</scope>
    <source>
        <strain evidence="1 2">DSM 9787</strain>
    </source>
</reference>
<evidence type="ECO:0008006" key="3">
    <source>
        <dbReference type="Google" id="ProtNLM"/>
    </source>
</evidence>
<organism evidence="1 2">
    <name type="scientific">Pseudobutyrivibrio ruminis DSM 9787</name>
    <dbReference type="NCBI Taxonomy" id="1123011"/>
    <lineage>
        <taxon>Bacteria</taxon>
        <taxon>Bacillati</taxon>
        <taxon>Bacillota</taxon>
        <taxon>Clostridia</taxon>
        <taxon>Lachnospirales</taxon>
        <taxon>Lachnospiraceae</taxon>
        <taxon>Pseudobutyrivibrio</taxon>
    </lineage>
</organism>
<dbReference type="CDD" id="cd01427">
    <property type="entry name" value="HAD_like"/>
    <property type="match status" value="1"/>
</dbReference>
<accession>A0A285SU81</accession>
<evidence type="ECO:0000313" key="2">
    <source>
        <dbReference type="Proteomes" id="UP000219563"/>
    </source>
</evidence>
<evidence type="ECO:0000313" key="1">
    <source>
        <dbReference type="EMBL" id="SOC12098.1"/>
    </source>
</evidence>
<dbReference type="SUPFAM" id="SSF56784">
    <property type="entry name" value="HAD-like"/>
    <property type="match status" value="1"/>
</dbReference>
<dbReference type="Proteomes" id="UP000219563">
    <property type="component" value="Unassembled WGS sequence"/>
</dbReference>
<protein>
    <recommendedName>
        <fullName evidence="3">FCP1 homology domain-containing protein</fullName>
    </recommendedName>
</protein>
<sequence length="192" mass="22764">MTKASIGQNQLWILLKKLMPKKEGKGMNKKKNHEEKMRVSFDLDEVLFVNPNFIKAEPQLKFPLNIIYKERLRLGTPDLVKELQRLGYEVWIYTSSFRPEKYIKRLFKHYNVHFDGIVNAQRHLKEVQQGNKDILPQKLPSKYRISLHVDDETVVCSLGPQYGYTTYKLEAEDDNWKEKIIEKAEHIKHLPK</sequence>
<proteinExistence type="predicted"/>
<dbReference type="InterPro" id="IPR023214">
    <property type="entry name" value="HAD_sf"/>
</dbReference>
<dbReference type="InterPro" id="IPR036412">
    <property type="entry name" value="HAD-like_sf"/>
</dbReference>
<dbReference type="AlphaFoldDB" id="A0A285SU81"/>
<name>A0A285SU81_9FIRM</name>
<dbReference type="EMBL" id="OBMR01000010">
    <property type="protein sequence ID" value="SOC12098.1"/>
    <property type="molecule type" value="Genomic_DNA"/>
</dbReference>
<dbReference type="Gene3D" id="3.40.50.1000">
    <property type="entry name" value="HAD superfamily/HAD-like"/>
    <property type="match status" value="1"/>
</dbReference>
<gene>
    <name evidence="1" type="ORF">SAMN02910411_2822</name>
</gene>